<evidence type="ECO:0000256" key="1">
    <source>
        <dbReference type="SAM" id="SignalP"/>
    </source>
</evidence>
<reference evidence="2" key="1">
    <citation type="submission" date="2020-07" db="EMBL/GenBank/DDBJ databases">
        <title>Multicomponent nature underlies the extraordinary mechanical properties of spider dragline silk.</title>
        <authorList>
            <person name="Kono N."/>
            <person name="Nakamura H."/>
            <person name="Mori M."/>
            <person name="Yoshida Y."/>
            <person name="Ohtoshi R."/>
            <person name="Malay A.D."/>
            <person name="Moran D.A.P."/>
            <person name="Tomita M."/>
            <person name="Numata K."/>
            <person name="Arakawa K."/>
        </authorList>
    </citation>
    <scope>NUCLEOTIDE SEQUENCE</scope>
</reference>
<gene>
    <name evidence="2" type="ORF">TNCT_223361</name>
</gene>
<keyword evidence="3" id="KW-1185">Reference proteome</keyword>
<protein>
    <submittedName>
        <fullName evidence="2">Uncharacterized protein</fullName>
    </submittedName>
</protein>
<proteinExistence type="predicted"/>
<keyword evidence="1" id="KW-0732">Signal</keyword>
<feature type="chain" id="PRO_5036504467" evidence="1">
    <location>
        <begin position="18"/>
        <end position="130"/>
    </location>
</feature>
<evidence type="ECO:0000313" key="2">
    <source>
        <dbReference type="EMBL" id="GFQ82018.1"/>
    </source>
</evidence>
<evidence type="ECO:0000313" key="3">
    <source>
        <dbReference type="Proteomes" id="UP000887116"/>
    </source>
</evidence>
<organism evidence="2 3">
    <name type="scientific">Trichonephila clavata</name>
    <name type="common">Joro spider</name>
    <name type="synonym">Nephila clavata</name>
    <dbReference type="NCBI Taxonomy" id="2740835"/>
    <lineage>
        <taxon>Eukaryota</taxon>
        <taxon>Metazoa</taxon>
        <taxon>Ecdysozoa</taxon>
        <taxon>Arthropoda</taxon>
        <taxon>Chelicerata</taxon>
        <taxon>Arachnida</taxon>
        <taxon>Araneae</taxon>
        <taxon>Araneomorphae</taxon>
        <taxon>Entelegynae</taxon>
        <taxon>Araneoidea</taxon>
        <taxon>Nephilidae</taxon>
        <taxon>Trichonephila</taxon>
    </lineage>
</organism>
<dbReference type="EMBL" id="BMAO01022454">
    <property type="protein sequence ID" value="GFQ82018.1"/>
    <property type="molecule type" value="Genomic_DNA"/>
</dbReference>
<name>A0A8X6GGK3_TRICU</name>
<feature type="signal peptide" evidence="1">
    <location>
        <begin position="1"/>
        <end position="17"/>
    </location>
</feature>
<comment type="caution">
    <text evidence="2">The sequence shown here is derived from an EMBL/GenBank/DDBJ whole genome shotgun (WGS) entry which is preliminary data.</text>
</comment>
<dbReference type="Proteomes" id="UP000887116">
    <property type="component" value="Unassembled WGS sequence"/>
</dbReference>
<sequence>MMAWITIFILTLHKLHALQPFLRGNVSITQHVLKLIATLINKGLMCFIYNSNGLNSDSEEGEKNVTVQMIPFKEISLLELHVELRNFINFATVSQRKCEVQMNNYYLSCPEKLFHSNWNCLKCYCPNDPV</sequence>
<dbReference type="AlphaFoldDB" id="A0A8X6GGK3"/>
<accession>A0A8X6GGK3</accession>